<dbReference type="GeneID" id="1473914"/>
<reference evidence="1 2" key="1">
    <citation type="journal article" date="2002" name="Genome Res.">
        <title>The genome of Methanosarcina acetivorans reveals extensive metabolic and physiological diversity.</title>
        <authorList>
            <person name="Galagan J.E."/>
            <person name="Nusbaum C."/>
            <person name="Roy A."/>
            <person name="Endrizzi M.G."/>
            <person name="Macdonald P."/>
            <person name="FitzHugh W."/>
            <person name="Calvo S."/>
            <person name="Engels R."/>
            <person name="Smirnov S."/>
            <person name="Atnoor D."/>
            <person name="Brown A."/>
            <person name="Allen N."/>
            <person name="Naylor J."/>
            <person name="Stange-Thomann N."/>
            <person name="DeArellano K."/>
            <person name="Johnson R."/>
            <person name="Linton L."/>
            <person name="McEwan P."/>
            <person name="McKernan K."/>
            <person name="Talamas J."/>
            <person name="Tirrell A."/>
            <person name="Ye W."/>
            <person name="Zimmer A."/>
            <person name="Barber R.D."/>
            <person name="Cann I."/>
            <person name="Graham D.E."/>
            <person name="Grahame D.A."/>
            <person name="Guss A."/>
            <person name="Hedderich R."/>
            <person name="Ingram-Smith C."/>
            <person name="Kuettner C.H."/>
            <person name="Krzycki J.A."/>
            <person name="Leigh J.A."/>
            <person name="Li W."/>
            <person name="Liu J."/>
            <person name="Mukhopadhyay B."/>
            <person name="Reeve J.N."/>
            <person name="Smith K."/>
            <person name="Springer T.A."/>
            <person name="Umayam L.A."/>
            <person name="White O."/>
            <person name="White R.H."/>
            <person name="de Macario E.C."/>
            <person name="Ferry J.G."/>
            <person name="Jarrell K.F."/>
            <person name="Jing H."/>
            <person name="Macario A.J.L."/>
            <person name="Paulsen I."/>
            <person name="Pritchett M."/>
            <person name="Sowers K.R."/>
            <person name="Swanson R.V."/>
            <person name="Zinder S.H."/>
            <person name="Lander E."/>
            <person name="Metcalf W.W."/>
            <person name="Birren B."/>
        </authorList>
    </citation>
    <scope>NUCLEOTIDE SEQUENCE [LARGE SCALE GENOMIC DNA]</scope>
    <source>
        <strain evidence="2">ATCC 35395 / DSM 2834 / JCM 12185 / C2A</strain>
    </source>
</reference>
<dbReference type="RefSeq" id="WP_011022019.1">
    <property type="nucleotide sequence ID" value="NC_003552.1"/>
</dbReference>
<dbReference type="InParanoid" id="Q8TP89"/>
<name>Q8TP89_METAC</name>
<dbReference type="STRING" id="188937.MA_2025"/>
<accession>Q8TP89</accession>
<keyword evidence="2" id="KW-1185">Reference proteome</keyword>
<dbReference type="AlphaFoldDB" id="Q8TP89"/>
<proteinExistence type="predicted"/>
<sequence>MDEEELQIVSNNIRKFDDYIQNGGNSGDIGFENIREKFGIFINTPVSGIISNFCKNTSGMTQDAKKLVHKNNVFVISIKFSLYKLPKNLNSVEFNITLNNDKLIVRDNYPKIVTGKDVLRDYKLGINEATLKFEKISEGKNLICEYSELHPTIKCYPKEPEIVRVDNKESLENEKIFQPVIAWKYINEDLEGEKSIHIILAVPKNQNETEVKAKFTLEYENIKFSDPNGYVSLIKAEGLNS</sequence>
<evidence type="ECO:0000313" key="2">
    <source>
        <dbReference type="Proteomes" id="UP000002487"/>
    </source>
</evidence>
<evidence type="ECO:0000313" key="1">
    <source>
        <dbReference type="EMBL" id="AAM05428.1"/>
    </source>
</evidence>
<dbReference type="Proteomes" id="UP000002487">
    <property type="component" value="Chromosome"/>
</dbReference>
<gene>
    <name evidence="1" type="ordered locus">MA_2025</name>
</gene>
<dbReference type="EnsemblBacteria" id="AAM05428">
    <property type="protein sequence ID" value="AAM05428"/>
    <property type="gene ID" value="MA_2025"/>
</dbReference>
<organism evidence="1 2">
    <name type="scientific">Methanosarcina acetivorans (strain ATCC 35395 / DSM 2834 / JCM 12185 / C2A)</name>
    <dbReference type="NCBI Taxonomy" id="188937"/>
    <lineage>
        <taxon>Archaea</taxon>
        <taxon>Methanobacteriati</taxon>
        <taxon>Methanobacteriota</taxon>
        <taxon>Stenosarchaea group</taxon>
        <taxon>Methanomicrobia</taxon>
        <taxon>Methanosarcinales</taxon>
        <taxon>Methanosarcinaceae</taxon>
        <taxon>Methanosarcina</taxon>
    </lineage>
</organism>
<dbReference type="EMBL" id="AE010299">
    <property type="protein sequence ID" value="AAM05428.1"/>
    <property type="molecule type" value="Genomic_DNA"/>
</dbReference>
<dbReference type="KEGG" id="mac:MA_2025"/>
<protein>
    <submittedName>
        <fullName evidence="1">Uncharacterized protein</fullName>
    </submittedName>
</protein>
<dbReference type="HOGENOM" id="CLU_1149804_0_0_2"/>